<keyword evidence="4 5" id="KW-0472">Membrane</keyword>
<feature type="domain" description="AP complex mu/sigma subunit" evidence="6">
    <location>
        <begin position="1"/>
        <end position="143"/>
    </location>
</feature>
<evidence type="ECO:0000259" key="6">
    <source>
        <dbReference type="Pfam" id="PF01217"/>
    </source>
</evidence>
<evidence type="ECO:0000313" key="8">
    <source>
        <dbReference type="Proteomes" id="UP000243579"/>
    </source>
</evidence>
<evidence type="ECO:0000313" key="7">
    <source>
        <dbReference type="EMBL" id="OQR96837.1"/>
    </source>
</evidence>
<comment type="subunit">
    <text evidence="5">Oligomeric complex that consists of at least the alpha, beta, beta', gamma, delta, epsilon and zeta subunits.</text>
</comment>
<dbReference type="GO" id="GO:0030126">
    <property type="term" value="C:COPI vesicle coat"/>
    <property type="evidence" value="ECO:0007669"/>
    <property type="project" value="UniProtKB-UniRule"/>
</dbReference>
<keyword evidence="3 5" id="KW-0963">Cytoplasm</keyword>
<comment type="similarity">
    <text evidence="2 5">Belongs to the adaptor complexes small subunit family.</text>
</comment>
<reference evidence="7 8" key="1">
    <citation type="journal article" date="2014" name="Genome Biol. Evol.">
        <title>The secreted proteins of Achlya hypogyna and Thraustotheca clavata identify the ancestral oomycete secretome and reveal gene acquisitions by horizontal gene transfer.</title>
        <authorList>
            <person name="Misner I."/>
            <person name="Blouin N."/>
            <person name="Leonard G."/>
            <person name="Richards T.A."/>
            <person name="Lane C.E."/>
        </authorList>
    </citation>
    <scope>NUCLEOTIDE SEQUENCE [LARGE SCALE GENOMIC DNA]</scope>
    <source>
        <strain evidence="7 8">ATCC 48635</strain>
    </source>
</reference>
<dbReference type="GO" id="GO:0006890">
    <property type="term" value="P:retrograde vesicle-mediated transport, Golgi to endoplasmic reticulum"/>
    <property type="evidence" value="ECO:0007669"/>
    <property type="project" value="UniProtKB-UniRule"/>
</dbReference>
<keyword evidence="5" id="KW-0653">Protein transport</keyword>
<keyword evidence="5" id="KW-0813">Transport</keyword>
<dbReference type="PANTHER" id="PTHR11043:SF1">
    <property type="entry name" value="TSET COMPLEX MEMBER TSTD"/>
    <property type="match status" value="1"/>
</dbReference>
<dbReference type="GO" id="GO:0000139">
    <property type="term" value="C:Golgi membrane"/>
    <property type="evidence" value="ECO:0007669"/>
    <property type="project" value="UniProtKB-SubCell"/>
</dbReference>
<keyword evidence="5" id="KW-0931">ER-Golgi transport</keyword>
<dbReference type="Gene3D" id="3.30.450.60">
    <property type="match status" value="1"/>
</dbReference>
<organism evidence="7 8">
    <name type="scientific">Achlya hypogyna</name>
    <name type="common">Oomycete</name>
    <name type="synonym">Protoachlya hypogyna</name>
    <dbReference type="NCBI Taxonomy" id="1202772"/>
    <lineage>
        <taxon>Eukaryota</taxon>
        <taxon>Sar</taxon>
        <taxon>Stramenopiles</taxon>
        <taxon>Oomycota</taxon>
        <taxon>Saprolegniomycetes</taxon>
        <taxon>Saprolegniales</taxon>
        <taxon>Achlyaceae</taxon>
        <taxon>Achlya</taxon>
    </lineage>
</organism>
<evidence type="ECO:0000256" key="2">
    <source>
        <dbReference type="ARBA" id="ARBA00006972"/>
    </source>
</evidence>
<evidence type="ECO:0000256" key="1">
    <source>
        <dbReference type="ARBA" id="ARBA00004184"/>
    </source>
</evidence>
<dbReference type="GO" id="GO:0006886">
    <property type="term" value="P:intracellular protein transport"/>
    <property type="evidence" value="ECO:0007669"/>
    <property type="project" value="TreeGrafter"/>
</dbReference>
<keyword evidence="8" id="KW-1185">Reference proteome</keyword>
<comment type="function">
    <text evidence="5">The zeta subunit may be involved in regulating the coat assembly and, hence, the rate of biosynthetic protein transport due to its association-dissociation properties with the coatomer complex.</text>
</comment>
<evidence type="ECO:0000256" key="3">
    <source>
        <dbReference type="ARBA" id="ARBA00022490"/>
    </source>
</evidence>
<gene>
    <name evidence="7" type="ORF">ACHHYP_13207</name>
</gene>
<dbReference type="EMBL" id="JNBR01000127">
    <property type="protein sequence ID" value="OQR96837.1"/>
    <property type="molecule type" value="Genomic_DNA"/>
</dbReference>
<dbReference type="PANTHER" id="PTHR11043">
    <property type="entry name" value="ZETA-COAT PROTEIN"/>
    <property type="match status" value="1"/>
</dbReference>
<dbReference type="Proteomes" id="UP000243579">
    <property type="component" value="Unassembled WGS sequence"/>
</dbReference>
<evidence type="ECO:0000256" key="5">
    <source>
        <dbReference type="RuleBase" id="RU366053"/>
    </source>
</evidence>
<accession>A0A1V9ZFW8</accession>
<dbReference type="STRING" id="1202772.A0A1V9ZFW8"/>
<dbReference type="InterPro" id="IPR011012">
    <property type="entry name" value="Longin-like_dom_sf"/>
</dbReference>
<dbReference type="AlphaFoldDB" id="A0A1V9ZFW8"/>
<protein>
    <recommendedName>
        <fullName evidence="5">Coatomer subunit zeta</fullName>
    </recommendedName>
</protein>
<name>A0A1V9ZFW8_ACHHY</name>
<comment type="subcellular location">
    <subcellularLocation>
        <location evidence="5">Cytoplasm</location>
    </subcellularLocation>
    <subcellularLocation>
        <location evidence="5">Golgi apparatus membrane</location>
        <topology evidence="5">Peripheral membrane protein</topology>
        <orientation evidence="5">Cytoplasmic side</orientation>
    </subcellularLocation>
    <subcellularLocation>
        <location evidence="5">Cytoplasmic vesicle</location>
        <location evidence="5">COPI-coated vesicle membrane</location>
        <topology evidence="5">Peripheral membrane protein</topology>
        <orientation evidence="5">Cytoplasmic side</orientation>
    </subcellularLocation>
    <subcellularLocation>
        <location evidence="1">Endomembrane system</location>
        <topology evidence="1">Peripheral membrane protein</topology>
    </subcellularLocation>
</comment>
<sequence length="153" mass="17170">MMHSLLVCTDKGHVLLGRYFRATTTEEKRAFEQALYTALDWSVLQAVAPDADAQTHLVVVLKQFVVYRKLGDLVWFLAGSLEYDELILHDVLANILAVAAGHMEKRCTEALFLAHHSKILVSLDDMVHQGHLDTLDVATVLQMTKLKPYPTKA</sequence>
<keyword evidence="5" id="KW-0968">Cytoplasmic vesicle</keyword>
<dbReference type="InterPro" id="IPR022775">
    <property type="entry name" value="AP_mu_sigma_su"/>
</dbReference>
<dbReference type="InterPro" id="IPR039652">
    <property type="entry name" value="Coatomer_zeta"/>
</dbReference>
<dbReference type="SUPFAM" id="SSF64356">
    <property type="entry name" value="SNARE-like"/>
    <property type="match status" value="1"/>
</dbReference>
<proteinExistence type="inferred from homology"/>
<dbReference type="Pfam" id="PF01217">
    <property type="entry name" value="Clat_adaptor_s"/>
    <property type="match status" value="1"/>
</dbReference>
<dbReference type="OrthoDB" id="10249988at2759"/>
<keyword evidence="5" id="KW-0333">Golgi apparatus</keyword>
<evidence type="ECO:0000256" key="4">
    <source>
        <dbReference type="ARBA" id="ARBA00023136"/>
    </source>
</evidence>
<comment type="caution">
    <text evidence="7">The sequence shown here is derived from an EMBL/GenBank/DDBJ whole genome shotgun (WGS) entry which is preliminary data.</text>
</comment>
<dbReference type="GO" id="GO:0006891">
    <property type="term" value="P:intra-Golgi vesicle-mediated transport"/>
    <property type="evidence" value="ECO:0007669"/>
    <property type="project" value="TreeGrafter"/>
</dbReference>